<comment type="caution">
    <text evidence="3">The sequence shown here is derived from an EMBL/GenBank/DDBJ whole genome shotgun (WGS) entry which is preliminary data.</text>
</comment>
<keyword evidence="4" id="KW-1185">Reference proteome</keyword>
<feature type="signal peptide" evidence="2">
    <location>
        <begin position="1"/>
        <end position="18"/>
    </location>
</feature>
<dbReference type="Proteomes" id="UP000243217">
    <property type="component" value="Unassembled WGS sequence"/>
</dbReference>
<reference evidence="3 4" key="1">
    <citation type="journal article" date="2014" name="Genome Biol. Evol.">
        <title>The secreted proteins of Achlya hypogyna and Thraustotheca clavata identify the ancestral oomycete secretome and reveal gene acquisitions by horizontal gene transfer.</title>
        <authorList>
            <person name="Misner I."/>
            <person name="Blouin N."/>
            <person name="Leonard G."/>
            <person name="Richards T.A."/>
            <person name="Lane C.E."/>
        </authorList>
    </citation>
    <scope>NUCLEOTIDE SEQUENCE [LARGE SCALE GENOMIC DNA]</scope>
    <source>
        <strain evidence="3 4">ATCC 34112</strain>
    </source>
</reference>
<proteinExistence type="predicted"/>
<feature type="transmembrane region" description="Helical" evidence="1">
    <location>
        <begin position="149"/>
        <end position="166"/>
    </location>
</feature>
<keyword evidence="1" id="KW-0472">Membrane</keyword>
<organism evidence="3 4">
    <name type="scientific">Thraustotheca clavata</name>
    <dbReference type="NCBI Taxonomy" id="74557"/>
    <lineage>
        <taxon>Eukaryota</taxon>
        <taxon>Sar</taxon>
        <taxon>Stramenopiles</taxon>
        <taxon>Oomycota</taxon>
        <taxon>Saprolegniomycetes</taxon>
        <taxon>Saprolegniales</taxon>
        <taxon>Achlyaceae</taxon>
        <taxon>Thraustotheca</taxon>
    </lineage>
</organism>
<evidence type="ECO:0000313" key="4">
    <source>
        <dbReference type="Proteomes" id="UP000243217"/>
    </source>
</evidence>
<keyword evidence="2" id="KW-0732">Signal</keyword>
<evidence type="ECO:0008006" key="5">
    <source>
        <dbReference type="Google" id="ProtNLM"/>
    </source>
</evidence>
<evidence type="ECO:0000256" key="1">
    <source>
        <dbReference type="SAM" id="Phobius"/>
    </source>
</evidence>
<feature type="chain" id="PRO_5013116935" description="Secreted protein" evidence="2">
    <location>
        <begin position="19"/>
        <end position="320"/>
    </location>
</feature>
<protein>
    <recommendedName>
        <fullName evidence="5">Secreted protein</fullName>
    </recommendedName>
</protein>
<dbReference type="OrthoDB" id="78834at2759"/>
<accession>A0A1V9ZRR9</accession>
<dbReference type="AlphaFoldDB" id="A0A1V9ZRR9"/>
<gene>
    <name evidence="3" type="ORF">THRCLA_05900</name>
</gene>
<keyword evidence="1" id="KW-0812">Transmembrane</keyword>
<dbReference type="EMBL" id="JNBS01001692">
    <property type="protein sequence ID" value="OQS00651.1"/>
    <property type="molecule type" value="Genomic_DNA"/>
</dbReference>
<keyword evidence="1" id="KW-1133">Transmembrane helix</keyword>
<sequence>MIVRLVVVLAAAANICDAPTCHLLAGNLCNRTTMACPICLVVVNGTDIRCVDALSTISNGTTSASCLLGTKCLPPASAPSPTSAIIPLRTTTPPVPALEADNSALTILPVNNSESGVGAAPIPVSSSAPIPTANATTAMESSMSTMKNYFGVTVWVICLIAGVFVARRMYRVSARKDTIPDLTTMPRNITDSKDDIAMLDSYRSSMHKAYSSTRSDPVLTRGRPLDTFRGMSLMSLTSTGTNINNGTLLERGSKPAVVNVPSHIFSEEEEDSVGTIRSNPTFNATFVSCVSNTDSVEAVFDSMRTRTSNMTLMETHHVAL</sequence>
<name>A0A1V9ZRR9_9STRA</name>
<evidence type="ECO:0000313" key="3">
    <source>
        <dbReference type="EMBL" id="OQS00651.1"/>
    </source>
</evidence>
<evidence type="ECO:0000256" key="2">
    <source>
        <dbReference type="SAM" id="SignalP"/>
    </source>
</evidence>